<organism evidence="1 2">
    <name type="scientific">Dactylosporangium sucinum</name>
    <dbReference type="NCBI Taxonomy" id="1424081"/>
    <lineage>
        <taxon>Bacteria</taxon>
        <taxon>Bacillati</taxon>
        <taxon>Actinomycetota</taxon>
        <taxon>Actinomycetes</taxon>
        <taxon>Micromonosporales</taxon>
        <taxon>Micromonosporaceae</taxon>
        <taxon>Dactylosporangium</taxon>
    </lineage>
</organism>
<evidence type="ECO:0000313" key="1">
    <source>
        <dbReference type="EMBL" id="GGM40110.1"/>
    </source>
</evidence>
<keyword evidence="2" id="KW-1185">Reference proteome</keyword>
<gene>
    <name evidence="1" type="ORF">GCM10007977_046870</name>
</gene>
<protein>
    <submittedName>
        <fullName evidence="1">Uncharacterized protein</fullName>
    </submittedName>
</protein>
<comment type="caution">
    <text evidence="1">The sequence shown here is derived from an EMBL/GenBank/DDBJ whole genome shotgun (WGS) entry which is preliminary data.</text>
</comment>
<name>A0A917TW38_9ACTN</name>
<reference evidence="1" key="2">
    <citation type="submission" date="2020-09" db="EMBL/GenBank/DDBJ databases">
        <authorList>
            <person name="Sun Q."/>
            <person name="Ohkuma M."/>
        </authorList>
    </citation>
    <scope>NUCLEOTIDE SEQUENCE</scope>
    <source>
        <strain evidence="1">JCM 19831</strain>
    </source>
</reference>
<dbReference type="Proteomes" id="UP000642070">
    <property type="component" value="Unassembled WGS sequence"/>
</dbReference>
<dbReference type="EMBL" id="BMPI01000022">
    <property type="protein sequence ID" value="GGM40110.1"/>
    <property type="molecule type" value="Genomic_DNA"/>
</dbReference>
<dbReference type="AlphaFoldDB" id="A0A917TW38"/>
<proteinExistence type="predicted"/>
<reference evidence="1" key="1">
    <citation type="journal article" date="2014" name="Int. J. Syst. Evol. Microbiol.">
        <title>Complete genome sequence of Corynebacterium casei LMG S-19264T (=DSM 44701T), isolated from a smear-ripened cheese.</title>
        <authorList>
            <consortium name="US DOE Joint Genome Institute (JGI-PGF)"/>
            <person name="Walter F."/>
            <person name="Albersmeier A."/>
            <person name="Kalinowski J."/>
            <person name="Ruckert C."/>
        </authorList>
    </citation>
    <scope>NUCLEOTIDE SEQUENCE</scope>
    <source>
        <strain evidence="1">JCM 19831</strain>
    </source>
</reference>
<evidence type="ECO:0000313" key="2">
    <source>
        <dbReference type="Proteomes" id="UP000642070"/>
    </source>
</evidence>
<sequence>MCWTGRPLFTCPVRLSLEQDDGIVNRRIGDAVISLGSPIQGTPRSRDHEEQSIYVRPYRRHGTVDLLRARRVTQQHYLMT</sequence>
<accession>A0A917TW38</accession>